<name>A0AAU2A2M2_9ACTN</name>
<dbReference type="SUPFAM" id="SSF56349">
    <property type="entry name" value="DNA breaking-rejoining enzymes"/>
    <property type="match status" value="2"/>
</dbReference>
<dbReference type="Gene3D" id="1.10.150.130">
    <property type="match status" value="1"/>
</dbReference>
<dbReference type="InterPro" id="IPR010982">
    <property type="entry name" value="Lambda_DNA-bd_dom_sf"/>
</dbReference>
<dbReference type="GO" id="GO:0003677">
    <property type="term" value="F:DNA binding"/>
    <property type="evidence" value="ECO:0007669"/>
    <property type="project" value="UniProtKB-UniRule"/>
</dbReference>
<keyword evidence="2" id="KW-0229">DNA integration</keyword>
<dbReference type="InterPro" id="IPR000843">
    <property type="entry name" value="HTH_LacI"/>
</dbReference>
<keyword evidence="3 5" id="KW-0238">DNA-binding</keyword>
<sequence>MAWTEQLVGGFRGRYRDAAGAKCVVRDEAGDARLYRTKSEALKAARDAEADVRSGRHRDPKLGLETFAEYANRWYAEQELASSTMQNYRHHIEEHLLPHFGDLTLKQLDKETVLRWERAEKDAGYMPSSIKTWRGTLHVMLTDAVEQGLIPTNPAARKRGRGRRAGKSAGRAPEKAITNALGALLVAERASLLSGRDDEFVLIVADTETGMRWGELVGLEPEYVREKTIRVEHQLYELDSGELEEGPPKEDSYRTLDVTPWLSRLLIEFRKSRTLKACDCHGKKYFFTGYGAPNGKPGSGITLKEVAARAGVSVGTVSNVLNRPDRVTEGTRARVIEAMTELGYERGATTGEHAAHHRRSGFATWLFQPAATGWYPPKAPQPKRLVPLLAEPWPGVPARGRGAAERAEVCWAPVAKGLTPHGLRHVSKTLMEDLGTPPKLMDERMGHLDGSVQARYSHVTDAMRDRLMLGLTEVWQEALDARLAMHPRSAVAPLDRLLVERAEGVTPLRQPRAIRP</sequence>
<gene>
    <name evidence="9" type="ORF">OHA22_20945</name>
</gene>
<reference evidence="9" key="1">
    <citation type="submission" date="2022-10" db="EMBL/GenBank/DDBJ databases">
        <title>The complete genomes of actinobacterial strains from the NBC collection.</title>
        <authorList>
            <person name="Joergensen T.S."/>
            <person name="Alvarez Arevalo M."/>
            <person name="Sterndorff E.B."/>
            <person name="Faurdal D."/>
            <person name="Vuksanovic O."/>
            <person name="Mourched A.-S."/>
            <person name="Charusanti P."/>
            <person name="Shaw S."/>
            <person name="Blin K."/>
            <person name="Weber T."/>
        </authorList>
    </citation>
    <scope>NUCLEOTIDE SEQUENCE</scope>
    <source>
        <strain evidence="9">NBC_00093</strain>
    </source>
</reference>
<evidence type="ECO:0000256" key="6">
    <source>
        <dbReference type="SAM" id="MobiDB-lite"/>
    </source>
</evidence>
<dbReference type="InterPro" id="IPR013762">
    <property type="entry name" value="Integrase-like_cat_sf"/>
</dbReference>
<dbReference type="PANTHER" id="PTHR30629:SF6">
    <property type="entry name" value="PROPHAGE INTEGRASE INTA-RELATED"/>
    <property type="match status" value="1"/>
</dbReference>
<organism evidence="9">
    <name type="scientific">Streptomyces sp. NBC_00093</name>
    <dbReference type="NCBI Taxonomy" id="2975649"/>
    <lineage>
        <taxon>Bacteria</taxon>
        <taxon>Bacillati</taxon>
        <taxon>Actinomycetota</taxon>
        <taxon>Actinomycetes</taxon>
        <taxon>Kitasatosporales</taxon>
        <taxon>Streptomycetaceae</taxon>
        <taxon>Streptomyces</taxon>
    </lineage>
</organism>
<dbReference type="Gene3D" id="1.10.260.40">
    <property type="entry name" value="lambda repressor-like DNA-binding domains"/>
    <property type="match status" value="1"/>
</dbReference>
<protein>
    <submittedName>
        <fullName evidence="9">LacI family DNA-binding transcriptional regulator</fullName>
    </submittedName>
</protein>
<dbReference type="Pfam" id="PF00356">
    <property type="entry name" value="LacI"/>
    <property type="match status" value="1"/>
</dbReference>
<dbReference type="Gene3D" id="1.10.443.10">
    <property type="entry name" value="Intergrase catalytic core"/>
    <property type="match status" value="1"/>
</dbReference>
<evidence type="ECO:0000259" key="7">
    <source>
        <dbReference type="PROSITE" id="PS50932"/>
    </source>
</evidence>
<dbReference type="InterPro" id="IPR004107">
    <property type="entry name" value="Integrase_SAM-like_N"/>
</dbReference>
<dbReference type="GO" id="GO:0015074">
    <property type="term" value="P:DNA integration"/>
    <property type="evidence" value="ECO:0007669"/>
    <property type="project" value="UniProtKB-KW"/>
</dbReference>
<dbReference type="InterPro" id="IPR050808">
    <property type="entry name" value="Phage_Integrase"/>
</dbReference>
<keyword evidence="4" id="KW-0233">DNA recombination</keyword>
<comment type="similarity">
    <text evidence="1">Belongs to the 'phage' integrase family.</text>
</comment>
<dbReference type="PROSITE" id="PS00356">
    <property type="entry name" value="HTH_LACI_1"/>
    <property type="match status" value="1"/>
</dbReference>
<feature type="domain" description="HTH lacI-type" evidence="7">
    <location>
        <begin position="301"/>
        <end position="355"/>
    </location>
</feature>
<evidence type="ECO:0000256" key="2">
    <source>
        <dbReference type="ARBA" id="ARBA00022908"/>
    </source>
</evidence>
<evidence type="ECO:0000256" key="5">
    <source>
        <dbReference type="PROSITE-ProRule" id="PRU01248"/>
    </source>
</evidence>
<dbReference type="EMBL" id="CP108222">
    <property type="protein sequence ID" value="WTT17835.1"/>
    <property type="molecule type" value="Genomic_DNA"/>
</dbReference>
<dbReference type="GO" id="GO:0006355">
    <property type="term" value="P:regulation of DNA-templated transcription"/>
    <property type="evidence" value="ECO:0007669"/>
    <property type="project" value="InterPro"/>
</dbReference>
<feature type="domain" description="Core-binding (CB)" evidence="8">
    <location>
        <begin position="65"/>
        <end position="145"/>
    </location>
</feature>
<dbReference type="PROSITE" id="PS51900">
    <property type="entry name" value="CB"/>
    <property type="match status" value="1"/>
</dbReference>
<evidence type="ECO:0000256" key="1">
    <source>
        <dbReference type="ARBA" id="ARBA00008857"/>
    </source>
</evidence>
<evidence type="ECO:0000256" key="4">
    <source>
        <dbReference type="ARBA" id="ARBA00023172"/>
    </source>
</evidence>
<dbReference type="AlphaFoldDB" id="A0AAU2A2M2"/>
<dbReference type="GO" id="GO:0006310">
    <property type="term" value="P:DNA recombination"/>
    <property type="evidence" value="ECO:0007669"/>
    <property type="project" value="UniProtKB-KW"/>
</dbReference>
<feature type="region of interest" description="Disordered" evidence="6">
    <location>
        <begin position="153"/>
        <end position="172"/>
    </location>
</feature>
<dbReference type="PANTHER" id="PTHR30629">
    <property type="entry name" value="PROPHAGE INTEGRASE"/>
    <property type="match status" value="1"/>
</dbReference>
<evidence type="ECO:0000259" key="8">
    <source>
        <dbReference type="PROSITE" id="PS51900"/>
    </source>
</evidence>
<dbReference type="InterPro" id="IPR044068">
    <property type="entry name" value="CB"/>
</dbReference>
<proteinExistence type="inferred from homology"/>
<accession>A0AAU2A2M2</accession>
<dbReference type="SMART" id="SM00354">
    <property type="entry name" value="HTH_LACI"/>
    <property type="match status" value="1"/>
</dbReference>
<evidence type="ECO:0000313" key="9">
    <source>
        <dbReference type="EMBL" id="WTT17835.1"/>
    </source>
</evidence>
<dbReference type="InterPro" id="IPR010998">
    <property type="entry name" value="Integrase_recombinase_N"/>
</dbReference>
<feature type="compositionally biased region" description="Basic residues" evidence="6">
    <location>
        <begin position="156"/>
        <end position="166"/>
    </location>
</feature>
<dbReference type="Pfam" id="PF14659">
    <property type="entry name" value="Phage_int_SAM_3"/>
    <property type="match status" value="1"/>
</dbReference>
<dbReference type="InterPro" id="IPR011010">
    <property type="entry name" value="DNA_brk_join_enz"/>
</dbReference>
<dbReference type="PROSITE" id="PS50932">
    <property type="entry name" value="HTH_LACI_2"/>
    <property type="match status" value="1"/>
</dbReference>
<dbReference type="SUPFAM" id="SSF47413">
    <property type="entry name" value="lambda repressor-like DNA-binding domains"/>
    <property type="match status" value="1"/>
</dbReference>
<dbReference type="CDD" id="cd01392">
    <property type="entry name" value="HTH_LacI"/>
    <property type="match status" value="1"/>
</dbReference>
<evidence type="ECO:0000256" key="3">
    <source>
        <dbReference type="ARBA" id="ARBA00023125"/>
    </source>
</evidence>